<keyword evidence="2" id="KW-1185">Reference proteome</keyword>
<name>A0A5B2VBR9_9HYPH</name>
<dbReference type="AlphaFoldDB" id="A0A5B2VBR9"/>
<sequence>MRHGASVEAITCLPERTVTLEAGGERVSVSTAWVFDVEPRAPKGTGSRRRVSLVTIARAAESGSAYRVFVYQDHETDRLTIEPALAHDGATPVVTLGPKQPRGFRLEPTRLVTFDTRGWRDTAAAQTPAGTTPGEAVSLDLAALEGRIALFRADAGSPRRPASLDEPAQVLVASLAFEAGALVTRSVRVETRRPAPAAVDRGRPPKVPLPEGTQVCHMAGNLKQNVRGGIPLRAGPSRQAKVLVTLPSLRRQHENDFLSLEVSILGFRDGWFLIDEIRLPLRHEGPRRGLRPYRERGWVEARFLTGVIGHTGQALGEMRQAPSTDAALVEAFAPEGNRLHFGDEPRQVFACSGRWALIETQTRTQGWWRGLCADLNNRCE</sequence>
<comment type="caution">
    <text evidence="1">The sequence shown here is derived from an EMBL/GenBank/DDBJ whole genome shotgun (WGS) entry which is preliminary data.</text>
</comment>
<accession>A0A5B2VBR9</accession>
<protein>
    <submittedName>
        <fullName evidence="1">Uncharacterized protein</fullName>
    </submittedName>
</protein>
<evidence type="ECO:0000313" key="1">
    <source>
        <dbReference type="EMBL" id="KAA2235910.1"/>
    </source>
</evidence>
<dbReference type="Proteomes" id="UP000323142">
    <property type="component" value="Unassembled WGS sequence"/>
</dbReference>
<dbReference type="RefSeq" id="WP_149819800.1">
    <property type="nucleotide sequence ID" value="NZ_VUOA01000031.1"/>
</dbReference>
<gene>
    <name evidence="1" type="ORF">F0L46_17240</name>
</gene>
<proteinExistence type="predicted"/>
<dbReference type="EMBL" id="VUOA01000031">
    <property type="protein sequence ID" value="KAA2235910.1"/>
    <property type="molecule type" value="Genomic_DNA"/>
</dbReference>
<dbReference type="OrthoDB" id="7596208at2"/>
<reference evidence="1 2" key="2">
    <citation type="submission" date="2019-09" db="EMBL/GenBank/DDBJ databases">
        <authorList>
            <person name="Jin C."/>
        </authorList>
    </citation>
    <scope>NUCLEOTIDE SEQUENCE [LARGE SCALE GENOMIC DNA]</scope>
    <source>
        <strain evidence="1 2">BN140002</strain>
    </source>
</reference>
<reference evidence="1 2" key="1">
    <citation type="submission" date="2019-09" db="EMBL/GenBank/DDBJ databases">
        <title>Salinarimonas rosea gen. nov., sp. nov., a new member of the a-2 subgroup of the Proteobacteria.</title>
        <authorList>
            <person name="Liu J."/>
        </authorList>
    </citation>
    <scope>NUCLEOTIDE SEQUENCE [LARGE SCALE GENOMIC DNA]</scope>
    <source>
        <strain evidence="1 2">BN140002</strain>
    </source>
</reference>
<evidence type="ECO:0000313" key="2">
    <source>
        <dbReference type="Proteomes" id="UP000323142"/>
    </source>
</evidence>
<organism evidence="1 2">
    <name type="scientific">Salinarimonas soli</name>
    <dbReference type="NCBI Taxonomy" id="1638099"/>
    <lineage>
        <taxon>Bacteria</taxon>
        <taxon>Pseudomonadati</taxon>
        <taxon>Pseudomonadota</taxon>
        <taxon>Alphaproteobacteria</taxon>
        <taxon>Hyphomicrobiales</taxon>
        <taxon>Salinarimonadaceae</taxon>
        <taxon>Salinarimonas</taxon>
    </lineage>
</organism>